<evidence type="ECO:0000313" key="2">
    <source>
        <dbReference type="EMBL" id="GIQ71268.1"/>
    </source>
</evidence>
<feature type="domain" description="Pyridoxamine 5'-phosphate oxidase N-terminal" evidence="1">
    <location>
        <begin position="32"/>
        <end position="136"/>
    </location>
</feature>
<organism evidence="2 3">
    <name type="scientific">Xylanibacillus composti</name>
    <dbReference type="NCBI Taxonomy" id="1572762"/>
    <lineage>
        <taxon>Bacteria</taxon>
        <taxon>Bacillati</taxon>
        <taxon>Bacillota</taxon>
        <taxon>Bacilli</taxon>
        <taxon>Bacillales</taxon>
        <taxon>Paenibacillaceae</taxon>
        <taxon>Xylanibacillus</taxon>
    </lineage>
</organism>
<dbReference type="RefSeq" id="WP_213414065.1">
    <property type="nucleotide sequence ID" value="NZ_BOVK01000076.1"/>
</dbReference>
<name>A0A8J4H9C6_9BACL</name>
<reference evidence="2" key="1">
    <citation type="submission" date="2021-04" db="EMBL/GenBank/DDBJ databases">
        <title>Draft genome sequence of Xylanibacillus composti strain K13.</title>
        <authorList>
            <person name="Uke A."/>
            <person name="Chhe C."/>
            <person name="Baramee S."/>
            <person name="Kosugi A."/>
        </authorList>
    </citation>
    <scope>NUCLEOTIDE SEQUENCE</scope>
    <source>
        <strain evidence="2">K13</strain>
    </source>
</reference>
<dbReference type="AlphaFoldDB" id="A0A8J4H9C6"/>
<dbReference type="InterPro" id="IPR012349">
    <property type="entry name" value="Split_barrel_FMN-bd"/>
</dbReference>
<dbReference type="PANTHER" id="PTHR42815">
    <property type="entry name" value="FAD-BINDING, PUTATIVE (AFU_ORTHOLOGUE AFUA_6G07600)-RELATED"/>
    <property type="match status" value="1"/>
</dbReference>
<evidence type="ECO:0000313" key="3">
    <source>
        <dbReference type="Proteomes" id="UP000677918"/>
    </source>
</evidence>
<evidence type="ECO:0000259" key="1">
    <source>
        <dbReference type="Pfam" id="PF01243"/>
    </source>
</evidence>
<keyword evidence="3" id="KW-1185">Reference proteome</keyword>
<accession>A0A8J4H9C6</accession>
<dbReference type="InterPro" id="IPR011576">
    <property type="entry name" value="Pyridox_Oxase_N"/>
</dbReference>
<comment type="caution">
    <text evidence="2">The sequence shown here is derived from an EMBL/GenBank/DDBJ whole genome shotgun (WGS) entry which is preliminary data.</text>
</comment>
<dbReference type="Proteomes" id="UP000677918">
    <property type="component" value="Unassembled WGS sequence"/>
</dbReference>
<dbReference type="EMBL" id="BOVK01000076">
    <property type="protein sequence ID" value="GIQ71268.1"/>
    <property type="molecule type" value="Genomic_DNA"/>
</dbReference>
<dbReference type="PANTHER" id="PTHR42815:SF2">
    <property type="entry name" value="FAD-BINDING, PUTATIVE (AFU_ORTHOLOGUE AFUA_6G07600)-RELATED"/>
    <property type="match status" value="1"/>
</dbReference>
<dbReference type="SUPFAM" id="SSF50475">
    <property type="entry name" value="FMN-binding split barrel"/>
    <property type="match status" value="1"/>
</dbReference>
<gene>
    <name evidence="2" type="ORF">XYCOK13_40920</name>
</gene>
<sequence>MKFKETVTSEEALREIVDYPREVVLRKEIHRLDEHCKQFISQSPFLMIATSDADGLCDVSPRGDTPGFVKVLDDWHLVIPERPGNRRVDSMRNILSNPHVGLIFVIPGLKETLRVNGQACITKDPELLQHMVVKGNVPALAIGVRVEQCFLHCAKAFIRSGLWEPETWPSEDERPVPAEILAAHANMPDMTEKEAESLLHESYTQRLY</sequence>
<dbReference type="Pfam" id="PF01243">
    <property type="entry name" value="PNPOx_N"/>
    <property type="match status" value="1"/>
</dbReference>
<dbReference type="Gene3D" id="2.30.110.10">
    <property type="entry name" value="Electron Transport, Fmn-binding Protein, Chain A"/>
    <property type="match status" value="1"/>
</dbReference>
<dbReference type="NCBIfam" id="TIGR04025">
    <property type="entry name" value="PPOX_FMN_DR2398"/>
    <property type="match status" value="1"/>
</dbReference>
<proteinExistence type="predicted"/>
<protein>
    <submittedName>
        <fullName evidence="2">Phosphohydrolase</fullName>
    </submittedName>
</protein>
<dbReference type="InterPro" id="IPR024029">
    <property type="entry name" value="Pyridox_Oxase_FMN-dep"/>
</dbReference>